<organism evidence="1 2">
    <name type="scientific">Mycolicibacterium sediminis</name>
    <dbReference type="NCBI Taxonomy" id="1286180"/>
    <lineage>
        <taxon>Bacteria</taxon>
        <taxon>Bacillati</taxon>
        <taxon>Actinomycetota</taxon>
        <taxon>Actinomycetes</taxon>
        <taxon>Mycobacteriales</taxon>
        <taxon>Mycobacteriaceae</taxon>
        <taxon>Mycolicibacterium</taxon>
    </lineage>
</organism>
<name>A0A7I7QJZ2_9MYCO</name>
<reference evidence="1 2" key="1">
    <citation type="journal article" date="2019" name="Emerg. Microbes Infect.">
        <title>Comprehensive subspecies identification of 175 nontuberculous mycobacteria species based on 7547 genomic profiles.</title>
        <authorList>
            <person name="Matsumoto Y."/>
            <person name="Kinjo T."/>
            <person name="Motooka D."/>
            <person name="Nabeya D."/>
            <person name="Jung N."/>
            <person name="Uechi K."/>
            <person name="Horii T."/>
            <person name="Iida T."/>
            <person name="Fujita J."/>
            <person name="Nakamura S."/>
        </authorList>
    </citation>
    <scope>NUCLEOTIDE SEQUENCE [LARGE SCALE GENOMIC DNA]</scope>
    <source>
        <strain evidence="1 2">JCM 17899</strain>
    </source>
</reference>
<dbReference type="KEGG" id="msei:MSEDJ_07850"/>
<gene>
    <name evidence="1" type="ORF">MSEDJ_07850</name>
</gene>
<protein>
    <submittedName>
        <fullName evidence="1">Uncharacterized protein</fullName>
    </submittedName>
</protein>
<sequence>MPEASSVMERLRGTVRRCPHGVLVAADGGDVPQTWVLMQPCWPDRTPVGTAQWIGPVVDRRDARELCSWVESGEWEVAALPARLRSRPTG</sequence>
<dbReference type="AlphaFoldDB" id="A0A7I7QJZ2"/>
<dbReference type="EMBL" id="AP022588">
    <property type="protein sequence ID" value="BBY26689.1"/>
    <property type="molecule type" value="Genomic_DNA"/>
</dbReference>
<dbReference type="Proteomes" id="UP000467193">
    <property type="component" value="Chromosome"/>
</dbReference>
<proteinExistence type="predicted"/>
<evidence type="ECO:0000313" key="2">
    <source>
        <dbReference type="Proteomes" id="UP000467193"/>
    </source>
</evidence>
<keyword evidence="2" id="KW-1185">Reference proteome</keyword>
<accession>A0A7I7QJZ2</accession>
<evidence type="ECO:0000313" key="1">
    <source>
        <dbReference type="EMBL" id="BBY26689.1"/>
    </source>
</evidence>